<dbReference type="AlphaFoldDB" id="A0A0V0QES6"/>
<evidence type="ECO:0000256" key="7">
    <source>
        <dbReference type="ARBA" id="ARBA00041910"/>
    </source>
</evidence>
<dbReference type="SUPFAM" id="SSF103473">
    <property type="entry name" value="MFS general substrate transporter"/>
    <property type="match status" value="1"/>
</dbReference>
<dbReference type="InterPro" id="IPR036259">
    <property type="entry name" value="MFS_trans_sf"/>
</dbReference>
<evidence type="ECO:0000256" key="2">
    <source>
        <dbReference type="ARBA" id="ARBA00022692"/>
    </source>
</evidence>
<feature type="transmembrane region" description="Helical" evidence="8">
    <location>
        <begin position="41"/>
        <end position="63"/>
    </location>
</feature>
<feature type="transmembrane region" description="Helical" evidence="8">
    <location>
        <begin position="153"/>
        <end position="174"/>
    </location>
</feature>
<proteinExistence type="predicted"/>
<organism evidence="9 10">
    <name type="scientific">Pseudocohnilembus persalinus</name>
    <name type="common">Ciliate</name>
    <dbReference type="NCBI Taxonomy" id="266149"/>
    <lineage>
        <taxon>Eukaryota</taxon>
        <taxon>Sar</taxon>
        <taxon>Alveolata</taxon>
        <taxon>Ciliophora</taxon>
        <taxon>Intramacronucleata</taxon>
        <taxon>Oligohymenophorea</taxon>
        <taxon>Scuticociliatia</taxon>
        <taxon>Philasterida</taxon>
        <taxon>Pseudocohnilembidae</taxon>
        <taxon>Pseudocohnilembus</taxon>
    </lineage>
</organism>
<accession>A0A0V0QES6</accession>
<keyword evidence="3 8" id="KW-1133">Transmembrane helix</keyword>
<gene>
    <name evidence="9" type="ORF">PPERSA_00875</name>
</gene>
<comment type="subcellular location">
    <subcellularLocation>
        <location evidence="1">Membrane</location>
        <topology evidence="1">Multi-pass membrane protein</topology>
    </subcellularLocation>
</comment>
<evidence type="ECO:0000256" key="4">
    <source>
        <dbReference type="ARBA" id="ARBA00023136"/>
    </source>
</evidence>
<name>A0A0V0QES6_PSEPJ</name>
<evidence type="ECO:0000256" key="1">
    <source>
        <dbReference type="ARBA" id="ARBA00004141"/>
    </source>
</evidence>
<keyword evidence="10" id="KW-1185">Reference proteome</keyword>
<dbReference type="OMA" id="KTRRHAG"/>
<dbReference type="InParanoid" id="A0A0V0QES6"/>
<dbReference type="Proteomes" id="UP000054937">
    <property type="component" value="Unassembled WGS sequence"/>
</dbReference>
<feature type="transmembrane region" description="Helical" evidence="8">
    <location>
        <begin position="112"/>
        <end position="133"/>
    </location>
</feature>
<keyword evidence="5" id="KW-0325">Glycoprotein</keyword>
<feature type="transmembrane region" description="Helical" evidence="8">
    <location>
        <begin position="428"/>
        <end position="448"/>
    </location>
</feature>
<dbReference type="OrthoDB" id="289546at2759"/>
<feature type="transmembrane region" description="Helical" evidence="8">
    <location>
        <begin position="313"/>
        <end position="334"/>
    </location>
</feature>
<dbReference type="Gene3D" id="1.20.1250.20">
    <property type="entry name" value="MFS general substrate transporter like domains"/>
    <property type="match status" value="1"/>
</dbReference>
<dbReference type="EMBL" id="LDAU01000183">
    <property type="protein sequence ID" value="KRX00648.1"/>
    <property type="molecule type" value="Genomic_DNA"/>
</dbReference>
<feature type="transmembrane region" description="Helical" evidence="8">
    <location>
        <begin position="341"/>
        <end position="361"/>
    </location>
</feature>
<feature type="transmembrane region" description="Helical" evidence="8">
    <location>
        <begin position="225"/>
        <end position="247"/>
    </location>
</feature>
<dbReference type="InterPro" id="IPR051617">
    <property type="entry name" value="UNC-93-like_regulator"/>
</dbReference>
<feature type="transmembrane region" description="Helical" evidence="8">
    <location>
        <begin position="268"/>
        <end position="293"/>
    </location>
</feature>
<evidence type="ECO:0000256" key="8">
    <source>
        <dbReference type="SAM" id="Phobius"/>
    </source>
</evidence>
<keyword evidence="2 8" id="KW-0812">Transmembrane</keyword>
<comment type="caution">
    <text evidence="9">The sequence shown here is derived from an EMBL/GenBank/DDBJ whole genome shotgun (WGS) entry which is preliminary data.</text>
</comment>
<feature type="transmembrane region" description="Helical" evidence="8">
    <location>
        <begin position="194"/>
        <end position="219"/>
    </location>
</feature>
<protein>
    <recommendedName>
        <fullName evidence="6">UNC93-like protein MFSD11</fullName>
    </recommendedName>
    <alternativeName>
        <fullName evidence="7">Major facilitator superfamily domain-containing protein 11</fullName>
    </alternativeName>
</protein>
<dbReference type="InterPro" id="IPR010291">
    <property type="entry name" value="Ion_channel_UNC-93"/>
</dbReference>
<evidence type="ECO:0000256" key="6">
    <source>
        <dbReference type="ARBA" id="ARBA00040302"/>
    </source>
</evidence>
<dbReference type="PANTHER" id="PTHR23294">
    <property type="entry name" value="ET TRANSLATION PRODUCT-RELATED"/>
    <property type="match status" value="1"/>
</dbReference>
<dbReference type="GO" id="GO:0016020">
    <property type="term" value="C:membrane"/>
    <property type="evidence" value="ECO:0007669"/>
    <property type="project" value="UniProtKB-SubCell"/>
</dbReference>
<evidence type="ECO:0000313" key="9">
    <source>
        <dbReference type="EMBL" id="KRX00648.1"/>
    </source>
</evidence>
<sequence length="473" mass="53196">MNNNSSEDNNVTQELLYNQNQESNQDQDHSKRSMTAQEKNAYKGCIFKSCFLSVCFMLLFSAFNSAQNMVSQVYEKLGYGDLGNVALFSLYFAFGISSFFGVQLVSLAPQKIIFIISGVFYNCFMFAGFILVHCPDKTNNKQESLPFQCKEPVVYTYMILASVLCGVAAAMIWVSQGSYLEAVGQQCKPKSGLFVGIFWSIMQCSQILGNTMSYFLLGLENGTQIYFTVMLIIGLIGNFLFAFLPPVSDEVIIKKKEKPSIQRMKNLFYIKEIIPLMTLMSFTGVIIAFYSGFLYKLVEKTPQGNGDNSSQNTALIFIVLGVSEFISGLTSGTLATKFNLYNLATFGTLLAEVALVMSLFGCFFEKYVLVFFIAAIWGFADCYFNVIVQEICNRDYPNYVEIFALFRLVLAFSNSTTQALKMIITNPYAFICIIIVFQMITNLGTRLLSKPDISKLREVKQKEQDEEQSTENV</sequence>
<dbReference type="Pfam" id="PF05978">
    <property type="entry name" value="UNC-93"/>
    <property type="match status" value="1"/>
</dbReference>
<feature type="transmembrane region" description="Helical" evidence="8">
    <location>
        <begin position="83"/>
        <end position="105"/>
    </location>
</feature>
<evidence type="ECO:0000256" key="3">
    <source>
        <dbReference type="ARBA" id="ARBA00022989"/>
    </source>
</evidence>
<evidence type="ECO:0000256" key="5">
    <source>
        <dbReference type="ARBA" id="ARBA00023180"/>
    </source>
</evidence>
<keyword evidence="4 8" id="KW-0472">Membrane</keyword>
<reference evidence="9 10" key="1">
    <citation type="journal article" date="2015" name="Sci. Rep.">
        <title>Genome of the facultative scuticociliatosis pathogen Pseudocohnilembus persalinus provides insight into its virulence through horizontal gene transfer.</title>
        <authorList>
            <person name="Xiong J."/>
            <person name="Wang G."/>
            <person name="Cheng J."/>
            <person name="Tian M."/>
            <person name="Pan X."/>
            <person name="Warren A."/>
            <person name="Jiang C."/>
            <person name="Yuan D."/>
            <person name="Miao W."/>
        </authorList>
    </citation>
    <scope>NUCLEOTIDE SEQUENCE [LARGE SCALE GENOMIC DNA]</scope>
    <source>
        <strain evidence="9">36N120E</strain>
    </source>
</reference>
<feature type="transmembrane region" description="Helical" evidence="8">
    <location>
        <begin position="367"/>
        <end position="387"/>
    </location>
</feature>
<evidence type="ECO:0000313" key="10">
    <source>
        <dbReference type="Proteomes" id="UP000054937"/>
    </source>
</evidence>
<dbReference type="PANTHER" id="PTHR23294:SF0">
    <property type="entry name" value="UNC93-LIKE PROTEIN MFSD11"/>
    <property type="match status" value="1"/>
</dbReference>